<dbReference type="PANTHER" id="PTHR35810:SF1">
    <property type="entry name" value="CYTOPLASMIC PROTEIN"/>
    <property type="match status" value="1"/>
</dbReference>
<proteinExistence type="predicted"/>
<evidence type="ECO:0000313" key="1">
    <source>
        <dbReference type="EMBL" id="MCY6522933.1"/>
    </source>
</evidence>
<reference evidence="2 3" key="1">
    <citation type="submission" date="2018-12" db="EMBL/GenBank/DDBJ databases">
        <authorList>
            <consortium name="Pathogen Informatics"/>
        </authorList>
    </citation>
    <scope>NUCLEOTIDE SEQUENCE [LARGE SCALE GENOMIC DNA]</scope>
    <source>
        <strain evidence="2 3">NCTC10976</strain>
    </source>
</reference>
<dbReference type="EMBL" id="LR134515">
    <property type="protein sequence ID" value="VEJ16220.1"/>
    <property type="molecule type" value="Genomic_DNA"/>
</dbReference>
<dbReference type="Proteomes" id="UP001077788">
    <property type="component" value="Unassembled WGS sequence"/>
</dbReference>
<reference evidence="1" key="2">
    <citation type="journal article" date="2021" name="Vet Sci">
        <title>O-Serogroups and Pathovirotypes of Escherichia coli Isolated from Post-Weaning Piglets Showing Diarrhoea and/or Oedema in South Korea.</title>
        <authorList>
            <person name="Byun J.W."/>
            <person name="Moon B.Y."/>
            <person name="Do K.H."/>
            <person name="Lee K."/>
            <person name="Lee H.Y."/>
            <person name="Kim W.I."/>
            <person name="So B."/>
            <person name="Lee W.K."/>
        </authorList>
    </citation>
    <scope>NUCLEOTIDE SEQUENCE</scope>
    <source>
        <strain evidence="1">84/14</strain>
    </source>
</reference>
<evidence type="ECO:0000313" key="3">
    <source>
        <dbReference type="Proteomes" id="UP000275510"/>
    </source>
</evidence>
<dbReference type="InterPro" id="IPR011204">
    <property type="entry name" value="Virulence_RhuM-like"/>
</dbReference>
<reference evidence="1" key="3">
    <citation type="submission" date="2022-12" db="EMBL/GenBank/DDBJ databases">
        <authorList>
            <person name="Kardos G."/>
            <person name="Sarkozi R."/>
            <person name="Laczko L."/>
            <person name="Marton S."/>
            <person name="Makrai L."/>
            <person name="Banyai K."/>
            <person name="Fodor L."/>
        </authorList>
    </citation>
    <scope>NUCLEOTIDE SEQUENCE</scope>
    <source>
        <strain evidence="1">84/14</strain>
    </source>
</reference>
<dbReference type="PIRSF" id="PIRSF015268">
    <property type="entry name" value="Virulence_RhuM"/>
    <property type="match status" value="1"/>
</dbReference>
<dbReference type="Pfam" id="PF13310">
    <property type="entry name" value="Virulence_RhuM"/>
    <property type="match status" value="1"/>
</dbReference>
<dbReference type="EMBL" id="JAPQFC010000001">
    <property type="protein sequence ID" value="MCY6522933.1"/>
    <property type="molecule type" value="Genomic_DNA"/>
</dbReference>
<dbReference type="Proteomes" id="UP000275510">
    <property type="component" value="Chromosome"/>
</dbReference>
<gene>
    <name evidence="2" type="ORF">NCTC10976_00302</name>
    <name evidence="1" type="ORF">OYG11_01520</name>
</gene>
<dbReference type="PANTHER" id="PTHR35810">
    <property type="entry name" value="CYTOPLASMIC PROTEIN-RELATED"/>
    <property type="match status" value="1"/>
</dbReference>
<dbReference type="GO" id="GO:0003677">
    <property type="term" value="F:DNA binding"/>
    <property type="evidence" value="ECO:0007669"/>
    <property type="project" value="UniProtKB-KW"/>
</dbReference>
<dbReference type="OrthoDB" id="9802752at2"/>
<name>A0A2X3XES8_ACTPL</name>
<accession>A0A2X3XES8</accession>
<sequence length="333" mass="38157">MTKQEKQVVIFKSIDGAVAVNVQFDEDTAWLSLDQMADLFDRDKSTISRHIKNIFKEGELVKDSVVANFATTALDGKTYQVDYYNLDVIISVGYRVKSLRGTQFRQWASGILKEYLKKGFAMDDDLLKGLGGGNYFKELLERIRDIRSSEKVMYRQVLDLYATAIDYDPKSEESLQFFKIIQNKLHYAAHGHTASEVIYFRVDSNKPFAGLSNFKGSQPTQAEAMIAKNYLSEQELKVLNNLVSAYFDFAELNAIEEREMKMKDYVIGLDRILSGAGRKLLENAGEISHQQAQEKAKIEYKKYKAKTLSDVEKDYLDVIQDLNQQVKKVSRRK</sequence>
<evidence type="ECO:0000313" key="2">
    <source>
        <dbReference type="EMBL" id="VEJ16220.1"/>
    </source>
</evidence>
<organism evidence="2 3">
    <name type="scientific">Actinobacillus pleuropneumoniae</name>
    <name type="common">Haemophilus pleuropneumoniae</name>
    <dbReference type="NCBI Taxonomy" id="715"/>
    <lineage>
        <taxon>Bacteria</taxon>
        <taxon>Pseudomonadati</taxon>
        <taxon>Pseudomonadota</taxon>
        <taxon>Gammaproteobacteria</taxon>
        <taxon>Pasteurellales</taxon>
        <taxon>Pasteurellaceae</taxon>
        <taxon>Actinobacillus</taxon>
    </lineage>
</organism>
<protein>
    <submittedName>
        <fullName evidence="2">DNA-binding protein</fullName>
    </submittedName>
    <submittedName>
        <fullName evidence="1">Virulence RhuM family protein</fullName>
    </submittedName>
</protein>
<keyword evidence="2" id="KW-0238">DNA-binding</keyword>
<dbReference type="RefSeq" id="WP_005618997.1">
    <property type="nucleotide sequence ID" value="NZ_CBDBSV010000044.1"/>
</dbReference>
<dbReference type="AlphaFoldDB" id="A0A2X3XES8"/>